<dbReference type="InterPro" id="IPR023841">
    <property type="entry name" value="BshB2"/>
</dbReference>
<name>A0ABS4JAM9_9BACL</name>
<keyword evidence="2" id="KW-1185">Reference proteome</keyword>
<dbReference type="Gene3D" id="3.40.50.10320">
    <property type="entry name" value="LmbE-like"/>
    <property type="match status" value="1"/>
</dbReference>
<dbReference type="Proteomes" id="UP001519287">
    <property type="component" value="Unassembled WGS sequence"/>
</dbReference>
<dbReference type="SUPFAM" id="SSF102588">
    <property type="entry name" value="LmbE-like"/>
    <property type="match status" value="1"/>
</dbReference>
<dbReference type="InterPro" id="IPR003737">
    <property type="entry name" value="GlcNAc_PI_deacetylase-related"/>
</dbReference>
<comment type="caution">
    <text evidence="1">The sequence shown here is derived from an EMBL/GenBank/DDBJ whole genome shotgun (WGS) entry which is preliminary data.</text>
</comment>
<reference evidence="1 2" key="1">
    <citation type="submission" date="2021-03" db="EMBL/GenBank/DDBJ databases">
        <title>Genomic Encyclopedia of Type Strains, Phase IV (KMG-IV): sequencing the most valuable type-strain genomes for metagenomic binning, comparative biology and taxonomic classification.</title>
        <authorList>
            <person name="Goeker M."/>
        </authorList>
    </citation>
    <scope>NUCLEOTIDE SEQUENCE [LARGE SCALE GENOMIC DNA]</scope>
    <source>
        <strain evidence="1 2">DSM 26048</strain>
    </source>
</reference>
<dbReference type="EMBL" id="JAGGLB010000060">
    <property type="protein sequence ID" value="MBP1996902.1"/>
    <property type="molecule type" value="Genomic_DNA"/>
</dbReference>
<dbReference type="PANTHER" id="PTHR12993:SF27">
    <property type="entry name" value="N-ACETYL-ALPHA-D-GLUCOSAMINYL L-MALATE DEACETYLASE 2-RELATED"/>
    <property type="match status" value="1"/>
</dbReference>
<sequence length="221" mass="24975">MSDMERQILVVLPHPDDEAFGVSGTLAKHLQNGAQVTYACLTLGEMGRNMGIPPFATRVTLPEVRKKELEESCRAIGIQDLRMLGFHDKTIEFEERDLLEGCIYDLLAELEPSLVITFYPSYAVHPDHDACGAAVVRAVARLPEGARPPVHCMAFARNYEQTIGKPDVIVDVSDFLQQKMDAIRAHRSQFQAAELLGNKEYTDAEIRERFGTEQFWTYRFD</sequence>
<organism evidence="1 2">
    <name type="scientific">Paenibacillus eucommiae</name>
    <dbReference type="NCBI Taxonomy" id="1355755"/>
    <lineage>
        <taxon>Bacteria</taxon>
        <taxon>Bacillati</taxon>
        <taxon>Bacillota</taxon>
        <taxon>Bacilli</taxon>
        <taxon>Bacillales</taxon>
        <taxon>Paenibacillaceae</taxon>
        <taxon>Paenibacillus</taxon>
    </lineage>
</organism>
<evidence type="ECO:0000313" key="1">
    <source>
        <dbReference type="EMBL" id="MBP1996902.1"/>
    </source>
</evidence>
<evidence type="ECO:0000313" key="2">
    <source>
        <dbReference type="Proteomes" id="UP001519287"/>
    </source>
</evidence>
<protein>
    <submittedName>
        <fullName evidence="1">Bacillithiol biosynthesis deacetylase BshB2</fullName>
    </submittedName>
</protein>
<dbReference type="Pfam" id="PF02585">
    <property type="entry name" value="PIG-L"/>
    <property type="match status" value="1"/>
</dbReference>
<gene>
    <name evidence="1" type="ORF">J2Z66_008580</name>
</gene>
<dbReference type="NCBIfam" id="TIGR04000">
    <property type="entry name" value="thiol_BshB2"/>
    <property type="match status" value="1"/>
</dbReference>
<dbReference type="PANTHER" id="PTHR12993">
    <property type="entry name" value="N-ACETYLGLUCOSAMINYL-PHOSPHATIDYLINOSITOL DE-N-ACETYLASE-RELATED"/>
    <property type="match status" value="1"/>
</dbReference>
<proteinExistence type="predicted"/>
<accession>A0ABS4JAM9</accession>
<dbReference type="InterPro" id="IPR024078">
    <property type="entry name" value="LmbE-like_dom_sf"/>
</dbReference>